<proteinExistence type="inferred from homology"/>
<keyword evidence="4" id="KW-0052">Apoplast</keyword>
<dbReference type="GO" id="GO:0048046">
    <property type="term" value="C:apoplast"/>
    <property type="evidence" value="ECO:0007669"/>
    <property type="project" value="UniProtKB-SubCell"/>
</dbReference>
<comment type="caution">
    <text evidence="5">The sequence shown here is derived from an EMBL/GenBank/DDBJ whole genome shotgun (WGS) entry which is preliminary data.</text>
</comment>
<protein>
    <recommendedName>
        <fullName evidence="4">Dirigent protein</fullName>
    </recommendedName>
</protein>
<evidence type="ECO:0000313" key="6">
    <source>
        <dbReference type="Proteomes" id="UP001293254"/>
    </source>
</evidence>
<reference evidence="5" key="2">
    <citation type="journal article" date="2024" name="Plant">
        <title>Genomic evolution and insights into agronomic trait innovations of Sesamum species.</title>
        <authorList>
            <person name="Miao H."/>
            <person name="Wang L."/>
            <person name="Qu L."/>
            <person name="Liu H."/>
            <person name="Sun Y."/>
            <person name="Le M."/>
            <person name="Wang Q."/>
            <person name="Wei S."/>
            <person name="Zheng Y."/>
            <person name="Lin W."/>
            <person name="Duan Y."/>
            <person name="Cao H."/>
            <person name="Xiong S."/>
            <person name="Wang X."/>
            <person name="Wei L."/>
            <person name="Li C."/>
            <person name="Ma Q."/>
            <person name="Ju M."/>
            <person name="Zhao R."/>
            <person name="Li G."/>
            <person name="Mu C."/>
            <person name="Tian Q."/>
            <person name="Mei H."/>
            <person name="Zhang T."/>
            <person name="Gao T."/>
            <person name="Zhang H."/>
        </authorList>
    </citation>
    <scope>NUCLEOTIDE SEQUENCE</scope>
    <source>
        <strain evidence="5">3651</strain>
    </source>
</reference>
<dbReference type="Pfam" id="PF03018">
    <property type="entry name" value="Dirigent"/>
    <property type="match status" value="1"/>
</dbReference>
<keyword evidence="3 4" id="KW-0964">Secreted</keyword>
<dbReference type="Gene3D" id="2.40.480.10">
    <property type="entry name" value="Allene oxide cyclase-like"/>
    <property type="match status" value="1"/>
</dbReference>
<dbReference type="InterPro" id="IPR044859">
    <property type="entry name" value="Allene_oxi_cyc_Dirigent"/>
</dbReference>
<evidence type="ECO:0000256" key="4">
    <source>
        <dbReference type="RuleBase" id="RU363099"/>
    </source>
</evidence>
<organism evidence="5 6">
    <name type="scientific">Sesamum alatum</name>
    <dbReference type="NCBI Taxonomy" id="300844"/>
    <lineage>
        <taxon>Eukaryota</taxon>
        <taxon>Viridiplantae</taxon>
        <taxon>Streptophyta</taxon>
        <taxon>Embryophyta</taxon>
        <taxon>Tracheophyta</taxon>
        <taxon>Spermatophyta</taxon>
        <taxon>Magnoliopsida</taxon>
        <taxon>eudicotyledons</taxon>
        <taxon>Gunneridae</taxon>
        <taxon>Pentapetalae</taxon>
        <taxon>asterids</taxon>
        <taxon>lamiids</taxon>
        <taxon>Lamiales</taxon>
        <taxon>Pedaliaceae</taxon>
        <taxon>Sesamum</taxon>
    </lineage>
</organism>
<feature type="signal peptide" evidence="4">
    <location>
        <begin position="1"/>
        <end position="19"/>
    </location>
</feature>
<dbReference type="AlphaFoldDB" id="A0AAE1YX12"/>
<evidence type="ECO:0000256" key="1">
    <source>
        <dbReference type="ARBA" id="ARBA00010746"/>
    </source>
</evidence>
<sequence>MTKPCAIVLLSWIVVIAAATPVVDGFAPTGRNEGPREIKNWFRKLPHMKQKVTELHFYLHDIVSGSNPTNIPIVVPNTSAQSPTYFGLMAAIDDPLTEGPRPDSPIVGRAQGLFGSTSLDKIAYHMTLSFVFTTGKYKGSTLSIVGHNPFMDEYRELPIIGGSGVFRLARGTALLNTLTFNSTSGDAVVEYDVVVLHY</sequence>
<comment type="subunit">
    <text evidence="2 4">Homodimer.</text>
</comment>
<dbReference type="GO" id="GO:0009699">
    <property type="term" value="P:phenylpropanoid biosynthetic process"/>
    <property type="evidence" value="ECO:0007669"/>
    <property type="project" value="UniProtKB-ARBA"/>
</dbReference>
<reference evidence="5" key="1">
    <citation type="submission" date="2020-06" db="EMBL/GenBank/DDBJ databases">
        <authorList>
            <person name="Li T."/>
            <person name="Hu X."/>
            <person name="Zhang T."/>
            <person name="Song X."/>
            <person name="Zhang H."/>
            <person name="Dai N."/>
            <person name="Sheng W."/>
            <person name="Hou X."/>
            <person name="Wei L."/>
        </authorList>
    </citation>
    <scope>NUCLEOTIDE SEQUENCE</scope>
    <source>
        <strain evidence="5">3651</strain>
        <tissue evidence="5">Leaf</tissue>
    </source>
</reference>
<gene>
    <name evidence="5" type="ORF">Salat_0100200</name>
</gene>
<evidence type="ECO:0000256" key="3">
    <source>
        <dbReference type="ARBA" id="ARBA00022525"/>
    </source>
</evidence>
<keyword evidence="4" id="KW-0732">Signal</keyword>
<dbReference type="EMBL" id="JACGWO010000001">
    <property type="protein sequence ID" value="KAK4437662.1"/>
    <property type="molecule type" value="Genomic_DNA"/>
</dbReference>
<dbReference type="InterPro" id="IPR004265">
    <property type="entry name" value="Dirigent"/>
</dbReference>
<keyword evidence="6" id="KW-1185">Reference proteome</keyword>
<dbReference type="PANTHER" id="PTHR21495">
    <property type="entry name" value="NUCLEOPORIN-RELATED"/>
    <property type="match status" value="1"/>
</dbReference>
<accession>A0AAE1YX12</accession>
<name>A0AAE1YX12_9LAMI</name>
<evidence type="ECO:0000313" key="5">
    <source>
        <dbReference type="EMBL" id="KAK4437662.1"/>
    </source>
</evidence>
<comment type="similarity">
    <text evidence="1 4">Belongs to the plant dirigent protein family.</text>
</comment>
<comment type="subcellular location">
    <subcellularLocation>
        <location evidence="4">Secreted</location>
        <location evidence="4">Extracellular space</location>
        <location evidence="4">Apoplast</location>
    </subcellularLocation>
</comment>
<feature type="chain" id="PRO_5041774031" description="Dirigent protein" evidence="4">
    <location>
        <begin position="20"/>
        <end position="198"/>
    </location>
</feature>
<evidence type="ECO:0000256" key="2">
    <source>
        <dbReference type="ARBA" id="ARBA00011738"/>
    </source>
</evidence>
<comment type="function">
    <text evidence="4">Dirigent proteins impart stereoselectivity on the phenoxy radical-coupling reaction, yielding optically active lignans from two molecules of coniferyl alcohol in the biosynthesis of lignans, flavonolignans, and alkaloids and thus plays a central role in plant secondary metabolism.</text>
</comment>
<dbReference type="Proteomes" id="UP001293254">
    <property type="component" value="Unassembled WGS sequence"/>
</dbReference>